<proteinExistence type="predicted"/>
<evidence type="ECO:0000313" key="3">
    <source>
        <dbReference type="EMBL" id="KAG5977074.1"/>
    </source>
</evidence>
<evidence type="ECO:0000313" key="4">
    <source>
        <dbReference type="Proteomes" id="UP000784919"/>
    </source>
</evidence>
<name>A0A9P7MZC0_9HYPO</name>
<feature type="coiled-coil region" evidence="1">
    <location>
        <begin position="141"/>
        <end position="193"/>
    </location>
</feature>
<protein>
    <submittedName>
        <fullName evidence="3">Uncharacterized protein</fullName>
    </submittedName>
</protein>
<organism evidence="3 4">
    <name type="scientific">Claviceps arundinis</name>
    <dbReference type="NCBI Taxonomy" id="1623583"/>
    <lineage>
        <taxon>Eukaryota</taxon>
        <taxon>Fungi</taxon>
        <taxon>Dikarya</taxon>
        <taxon>Ascomycota</taxon>
        <taxon>Pezizomycotina</taxon>
        <taxon>Sordariomycetes</taxon>
        <taxon>Hypocreomycetidae</taxon>
        <taxon>Hypocreales</taxon>
        <taxon>Clavicipitaceae</taxon>
        <taxon>Claviceps</taxon>
    </lineage>
</organism>
<evidence type="ECO:0000256" key="1">
    <source>
        <dbReference type="SAM" id="Coils"/>
    </source>
</evidence>
<dbReference type="EMBL" id="SRPS01000011">
    <property type="protein sequence ID" value="KAG5977074.1"/>
    <property type="molecule type" value="Genomic_DNA"/>
</dbReference>
<reference evidence="3" key="1">
    <citation type="journal article" date="2020" name="bioRxiv">
        <title>Whole genome comparisons of ergot fungi reveals the divergence and evolution of species within the genus Claviceps are the result of varying mechanisms driving genome evolution and host range expansion.</title>
        <authorList>
            <person name="Wyka S.A."/>
            <person name="Mondo S.J."/>
            <person name="Liu M."/>
            <person name="Dettman J."/>
            <person name="Nalam V."/>
            <person name="Broders K.D."/>
        </authorList>
    </citation>
    <scope>NUCLEOTIDE SEQUENCE</scope>
    <source>
        <strain evidence="3">CCC 1102</strain>
    </source>
</reference>
<dbReference type="OrthoDB" id="5393537at2759"/>
<dbReference type="Proteomes" id="UP000784919">
    <property type="component" value="Unassembled WGS sequence"/>
</dbReference>
<accession>A0A9P7MZC0</accession>
<keyword evidence="1" id="KW-0175">Coiled coil</keyword>
<evidence type="ECO:0000256" key="2">
    <source>
        <dbReference type="SAM" id="MobiDB-lite"/>
    </source>
</evidence>
<sequence length="426" mass="48373">MNFLGGKVVRLASLIYDSGGLMARENLQPKPGEGAKESSKANPDPRFCEHCQFRIETKVENLGKELDNLPARIVEEVMRQCTKSEKQLEKKSQEANNLRSELQSVKEQLERKGKAASTYASEVHSLRKQLQNEKTYCRDKVADLTATIRELDEDKRKLREVILGNTVHQKISDEDIKQRLANLRQQIQALANNLAYELHPQFSVGSRADWVFEMRASIFRSIHYFILNRDIFGLVESCSPDQHDLEVRLDHALGDFEGLLRAKKVTNKFISDWRLATFKCVETFGHAPRDTSFARVDIWKILLPFHKPGQDVSKLDTDIQQLCENAFTLRLLTRQSDARYQFEIPKIGVEYDPTEGSVEAYGVIGGGEKSNIIAIAFCGALVKYTVNEDTEISCVLDPAQVVVQAMEIQKPSDATKDLLTDPMRNR</sequence>
<feature type="region of interest" description="Disordered" evidence="2">
    <location>
        <begin position="24"/>
        <end position="44"/>
    </location>
</feature>
<gene>
    <name evidence="3" type="ORF">E4U56_000478</name>
</gene>
<dbReference type="AlphaFoldDB" id="A0A9P7MZC0"/>
<feature type="coiled-coil region" evidence="1">
    <location>
        <begin position="74"/>
        <end position="115"/>
    </location>
</feature>
<comment type="caution">
    <text evidence="3">The sequence shown here is derived from an EMBL/GenBank/DDBJ whole genome shotgun (WGS) entry which is preliminary data.</text>
</comment>